<evidence type="ECO:0000313" key="2">
    <source>
        <dbReference type="EMBL" id="PVX38780.1"/>
    </source>
</evidence>
<keyword evidence="2" id="KW-0540">Nuclease</keyword>
<dbReference type="GO" id="GO:0003676">
    <property type="term" value="F:nucleic acid binding"/>
    <property type="evidence" value="ECO:0007669"/>
    <property type="project" value="InterPro"/>
</dbReference>
<dbReference type="AlphaFoldDB" id="A0A2U0T596"/>
<keyword evidence="3" id="KW-1185">Reference proteome</keyword>
<accession>A0A2U0T596</accession>
<name>A0A2U0T596_9PAST</name>
<gene>
    <name evidence="2" type="ORF">C8D76_1071</name>
</gene>
<dbReference type="Proteomes" id="UP000245909">
    <property type="component" value="Unassembled WGS sequence"/>
</dbReference>
<organism evidence="2 3">
    <name type="scientific">Alitibacter langaaensis DSM 22999</name>
    <dbReference type="NCBI Taxonomy" id="1122935"/>
    <lineage>
        <taxon>Bacteria</taxon>
        <taxon>Pseudomonadati</taxon>
        <taxon>Pseudomonadota</taxon>
        <taxon>Gammaproteobacteria</taxon>
        <taxon>Pasteurellales</taxon>
        <taxon>Pasteurellaceae</taxon>
        <taxon>Alitibacter</taxon>
    </lineage>
</organism>
<dbReference type="GO" id="GO:0004519">
    <property type="term" value="F:endonuclease activity"/>
    <property type="evidence" value="ECO:0007669"/>
    <property type="project" value="UniProtKB-KW"/>
</dbReference>
<dbReference type="InterPro" id="IPR002711">
    <property type="entry name" value="HNH"/>
</dbReference>
<dbReference type="CDD" id="cd00085">
    <property type="entry name" value="HNHc"/>
    <property type="match status" value="1"/>
</dbReference>
<reference evidence="2 3" key="1">
    <citation type="submission" date="2018-05" db="EMBL/GenBank/DDBJ databases">
        <title>Genomic Encyclopedia of Type Strains, Phase IV (KMG-IV): sequencing the most valuable type-strain genomes for metagenomic binning, comparative biology and taxonomic classification.</title>
        <authorList>
            <person name="Goeker M."/>
        </authorList>
    </citation>
    <scope>NUCLEOTIDE SEQUENCE [LARGE SCALE GENOMIC DNA]</scope>
    <source>
        <strain evidence="2 3">DSM 22999</strain>
    </source>
</reference>
<feature type="domain" description="HNH" evidence="1">
    <location>
        <begin position="177"/>
        <end position="217"/>
    </location>
</feature>
<dbReference type="GO" id="GO:0008270">
    <property type="term" value="F:zinc ion binding"/>
    <property type="evidence" value="ECO:0007669"/>
    <property type="project" value="InterPro"/>
</dbReference>
<protein>
    <submittedName>
        <fullName evidence="2">HNH endonuclease</fullName>
    </submittedName>
</protein>
<comment type="caution">
    <text evidence="2">The sequence shown here is derived from an EMBL/GenBank/DDBJ whole genome shotgun (WGS) entry which is preliminary data.</text>
</comment>
<proteinExistence type="predicted"/>
<evidence type="ECO:0000259" key="1">
    <source>
        <dbReference type="Pfam" id="PF01844"/>
    </source>
</evidence>
<sequence length="261" mass="31290">MNFYSLGLLRSVIHPQYLDNLFKLLTNLPDLRQLNLNFRELQEQFTTGENQRNTQFRINLRYFYDKVGIDLVQVNCFKSDILNKNKELILNKNIAQSDNPNFIERMIFYTNKVFGQHKTNREIEQLRKELGFEYDLIIDDKIKRNQGIVQYVRVYFPDECAACKQQYPIADRSFKYRNSERYYLEIHHCISFSADNTCDQIDNLVKLCPTCHRALTKNRADESYQQHLIRNIFKNSPKTYEFCLNFAGENQVLDFVYKRLR</sequence>
<keyword evidence="2" id="KW-0255">Endonuclease</keyword>
<dbReference type="OrthoDB" id="9802640at2"/>
<dbReference type="Gene3D" id="1.10.30.50">
    <property type="match status" value="1"/>
</dbReference>
<dbReference type="EMBL" id="QENU01000007">
    <property type="protein sequence ID" value="PVX38780.1"/>
    <property type="molecule type" value="Genomic_DNA"/>
</dbReference>
<dbReference type="InterPro" id="IPR003615">
    <property type="entry name" value="HNH_nuc"/>
</dbReference>
<dbReference type="Pfam" id="PF01844">
    <property type="entry name" value="HNH"/>
    <property type="match status" value="1"/>
</dbReference>
<keyword evidence="2" id="KW-0378">Hydrolase</keyword>
<evidence type="ECO:0000313" key="3">
    <source>
        <dbReference type="Proteomes" id="UP000245909"/>
    </source>
</evidence>